<keyword evidence="3" id="KW-0804">Transcription</keyword>
<dbReference type="InterPro" id="IPR011075">
    <property type="entry name" value="TetR_C"/>
</dbReference>
<reference evidence="6" key="1">
    <citation type="submission" date="2021-04" db="EMBL/GenBank/DDBJ databases">
        <title>Genome based classification of Actinospica acidithermotolerans sp. nov., an actinobacterium isolated from an Indonesian hot spring.</title>
        <authorList>
            <person name="Kusuma A.B."/>
            <person name="Putra K.E."/>
            <person name="Nafisah S."/>
            <person name="Loh J."/>
            <person name="Nouioui I."/>
            <person name="Goodfellow M."/>
        </authorList>
    </citation>
    <scope>NUCLEOTIDE SEQUENCE</scope>
    <source>
        <strain evidence="6">CSCA 57</strain>
    </source>
</reference>
<proteinExistence type="predicted"/>
<name>A0A941EX40_9ACTN</name>
<dbReference type="InterPro" id="IPR001647">
    <property type="entry name" value="HTH_TetR"/>
</dbReference>
<dbReference type="InterPro" id="IPR050109">
    <property type="entry name" value="HTH-type_TetR-like_transc_reg"/>
</dbReference>
<dbReference type="EMBL" id="JAGSOG010000242">
    <property type="protein sequence ID" value="MBR7837937.1"/>
    <property type="molecule type" value="Genomic_DNA"/>
</dbReference>
<keyword evidence="7" id="KW-1185">Reference proteome</keyword>
<gene>
    <name evidence="6" type="ORF">KDL01_31990</name>
</gene>
<organism evidence="6 7">
    <name type="scientific">Actinospica durhamensis</name>
    <dbReference type="NCBI Taxonomy" id="1508375"/>
    <lineage>
        <taxon>Bacteria</taxon>
        <taxon>Bacillati</taxon>
        <taxon>Actinomycetota</taxon>
        <taxon>Actinomycetes</taxon>
        <taxon>Catenulisporales</taxon>
        <taxon>Actinospicaceae</taxon>
        <taxon>Actinospica</taxon>
    </lineage>
</organism>
<dbReference type="PROSITE" id="PS50977">
    <property type="entry name" value="HTH_TETR_2"/>
    <property type="match status" value="1"/>
</dbReference>
<keyword evidence="1" id="KW-0805">Transcription regulation</keyword>
<evidence type="ECO:0000259" key="5">
    <source>
        <dbReference type="PROSITE" id="PS50977"/>
    </source>
</evidence>
<feature type="DNA-binding region" description="H-T-H motif" evidence="4">
    <location>
        <begin position="43"/>
        <end position="62"/>
    </location>
</feature>
<dbReference type="AlphaFoldDB" id="A0A941EX40"/>
<dbReference type="GO" id="GO:0003700">
    <property type="term" value="F:DNA-binding transcription factor activity"/>
    <property type="evidence" value="ECO:0007669"/>
    <property type="project" value="TreeGrafter"/>
</dbReference>
<dbReference type="Pfam" id="PF16859">
    <property type="entry name" value="TetR_C_11"/>
    <property type="match status" value="1"/>
</dbReference>
<dbReference type="PANTHER" id="PTHR30055">
    <property type="entry name" value="HTH-TYPE TRANSCRIPTIONAL REGULATOR RUTR"/>
    <property type="match status" value="1"/>
</dbReference>
<dbReference type="GO" id="GO:0000976">
    <property type="term" value="F:transcription cis-regulatory region binding"/>
    <property type="evidence" value="ECO:0007669"/>
    <property type="project" value="TreeGrafter"/>
</dbReference>
<evidence type="ECO:0000256" key="1">
    <source>
        <dbReference type="ARBA" id="ARBA00023015"/>
    </source>
</evidence>
<dbReference type="Proteomes" id="UP000675781">
    <property type="component" value="Unassembled WGS sequence"/>
</dbReference>
<feature type="domain" description="HTH tetR-type" evidence="5">
    <location>
        <begin position="20"/>
        <end position="80"/>
    </location>
</feature>
<dbReference type="Gene3D" id="1.10.357.10">
    <property type="entry name" value="Tetracycline Repressor, domain 2"/>
    <property type="match status" value="1"/>
</dbReference>
<comment type="caution">
    <text evidence="6">The sequence shown here is derived from an EMBL/GenBank/DDBJ whole genome shotgun (WGS) entry which is preliminary data.</text>
</comment>
<evidence type="ECO:0000256" key="3">
    <source>
        <dbReference type="ARBA" id="ARBA00023163"/>
    </source>
</evidence>
<accession>A0A941EX40</accession>
<sequence length="204" mass="22584">MAVRESLVDRCVMPGSKRGAERRTAICQAVFELLGKVGYDRMTMDAIATQAKASKATIYRMWQDKPELVADALVERFGDNSPTPDTGSLRGDLFALMTVACKLTESEMGEVVAGVMTAAAHDPRLAEVVNDTMFKAKHAVHEQIVRRAAERGEVHPDTDPNLLHEVMHNMLTGRKLWNLGPLDEEYAGHVVDDVLIPVLTYRKP</sequence>
<evidence type="ECO:0000313" key="6">
    <source>
        <dbReference type="EMBL" id="MBR7837937.1"/>
    </source>
</evidence>
<evidence type="ECO:0000313" key="7">
    <source>
        <dbReference type="Proteomes" id="UP000675781"/>
    </source>
</evidence>
<dbReference type="Gene3D" id="1.10.10.60">
    <property type="entry name" value="Homeodomain-like"/>
    <property type="match status" value="1"/>
</dbReference>
<evidence type="ECO:0000256" key="2">
    <source>
        <dbReference type="ARBA" id="ARBA00023125"/>
    </source>
</evidence>
<dbReference type="PANTHER" id="PTHR30055:SF148">
    <property type="entry name" value="TETR-FAMILY TRANSCRIPTIONAL REGULATOR"/>
    <property type="match status" value="1"/>
</dbReference>
<dbReference type="Pfam" id="PF00440">
    <property type="entry name" value="TetR_N"/>
    <property type="match status" value="1"/>
</dbReference>
<protein>
    <submittedName>
        <fullName evidence="6">TetR/AcrR family transcriptional regulator</fullName>
    </submittedName>
</protein>
<keyword evidence="2 4" id="KW-0238">DNA-binding</keyword>
<dbReference type="InterPro" id="IPR036271">
    <property type="entry name" value="Tet_transcr_reg_TetR-rel_C_sf"/>
</dbReference>
<evidence type="ECO:0000256" key="4">
    <source>
        <dbReference type="PROSITE-ProRule" id="PRU00335"/>
    </source>
</evidence>
<dbReference type="SUPFAM" id="SSF48498">
    <property type="entry name" value="Tetracyclin repressor-like, C-terminal domain"/>
    <property type="match status" value="1"/>
</dbReference>
<dbReference type="RefSeq" id="WP_212532397.1">
    <property type="nucleotide sequence ID" value="NZ_JAGSOG010000242.1"/>
</dbReference>
<dbReference type="InterPro" id="IPR009057">
    <property type="entry name" value="Homeodomain-like_sf"/>
</dbReference>
<dbReference type="SUPFAM" id="SSF46689">
    <property type="entry name" value="Homeodomain-like"/>
    <property type="match status" value="1"/>
</dbReference>